<comment type="similarity">
    <text evidence="4">Belongs to the DASH complex DAD3 family.</text>
</comment>
<evidence type="ECO:0000256" key="12">
    <source>
        <dbReference type="ARBA" id="ARBA00023212"/>
    </source>
</evidence>
<evidence type="ECO:0000313" key="21">
    <source>
        <dbReference type="Proteomes" id="UP001306508"/>
    </source>
</evidence>
<evidence type="ECO:0000256" key="2">
    <source>
        <dbReference type="ARBA" id="ARBA00004186"/>
    </source>
</evidence>
<evidence type="ECO:0000256" key="14">
    <source>
        <dbReference type="ARBA" id="ARBA00023306"/>
    </source>
</evidence>
<dbReference type="PANTHER" id="PTHR28017">
    <property type="entry name" value="DASH COMPLEX SUBUNIT DAD3"/>
    <property type="match status" value="1"/>
</dbReference>
<keyword evidence="14" id="KW-0131">Cell cycle</keyword>
<keyword evidence="12" id="KW-0206">Cytoskeleton</keyword>
<keyword evidence="6" id="KW-0963">Cytoplasm</keyword>
<dbReference type="EMBL" id="JAWIZZ010000038">
    <property type="protein sequence ID" value="KAK5781167.1"/>
    <property type="molecule type" value="Genomic_DNA"/>
</dbReference>
<keyword evidence="9" id="KW-0498">Mitosis</keyword>
<feature type="region of interest" description="Disordered" evidence="19">
    <location>
        <begin position="98"/>
        <end position="117"/>
    </location>
</feature>
<dbReference type="Pfam" id="PF08656">
    <property type="entry name" value="DASH_Dad3"/>
    <property type="match status" value="1"/>
</dbReference>
<evidence type="ECO:0000256" key="17">
    <source>
        <dbReference type="ARBA" id="ARBA00044305"/>
    </source>
</evidence>
<dbReference type="AlphaFoldDB" id="A0AAN7WQ38"/>
<protein>
    <recommendedName>
        <fullName evidence="16">DASH complex subunit DAD3</fullName>
    </recommendedName>
    <alternativeName>
        <fullName evidence="17">Outer kinetochore protein DAD3</fullName>
    </alternativeName>
</protein>
<evidence type="ECO:0000256" key="11">
    <source>
        <dbReference type="ARBA" id="ARBA00022838"/>
    </source>
</evidence>
<keyword evidence="11" id="KW-0995">Kinetochore</keyword>
<evidence type="ECO:0000256" key="15">
    <source>
        <dbReference type="ARBA" id="ARBA00023328"/>
    </source>
</evidence>
<sequence>MSENSQNMSKLQQEVLSKYSQLAESLHRLDVTVKQLNQSARETKENSNNVSAEEILEEMRQIETKIGLIGTLFKGSVYSFILQRKNEFNLMNNSSSIHTSNNNNNQNNIINKGDNGDSFMKRGSKYY</sequence>
<dbReference type="GO" id="GO:0008608">
    <property type="term" value="P:attachment of spindle microtubules to kinetochore"/>
    <property type="evidence" value="ECO:0007669"/>
    <property type="project" value="InterPro"/>
</dbReference>
<dbReference type="PANTHER" id="PTHR28017:SF1">
    <property type="entry name" value="DASH COMPLEX SUBUNIT DAD3"/>
    <property type="match status" value="1"/>
</dbReference>
<name>A0AAN7WQ38_9SACH</name>
<evidence type="ECO:0000256" key="4">
    <source>
        <dbReference type="ARBA" id="ARBA00006277"/>
    </source>
</evidence>
<keyword evidence="10" id="KW-0159">Chromosome partition</keyword>
<dbReference type="GO" id="GO:0005874">
    <property type="term" value="C:microtubule"/>
    <property type="evidence" value="ECO:0007669"/>
    <property type="project" value="UniProtKB-KW"/>
</dbReference>
<evidence type="ECO:0000256" key="6">
    <source>
        <dbReference type="ARBA" id="ARBA00022490"/>
    </source>
</evidence>
<dbReference type="GO" id="GO:0072686">
    <property type="term" value="C:mitotic spindle"/>
    <property type="evidence" value="ECO:0007669"/>
    <property type="project" value="InterPro"/>
</dbReference>
<organism evidence="20 21">
    <name type="scientific">Arxiozyma heterogenica</name>
    <dbReference type="NCBI Taxonomy" id="278026"/>
    <lineage>
        <taxon>Eukaryota</taxon>
        <taxon>Fungi</taxon>
        <taxon>Dikarya</taxon>
        <taxon>Ascomycota</taxon>
        <taxon>Saccharomycotina</taxon>
        <taxon>Saccharomycetes</taxon>
        <taxon>Saccharomycetales</taxon>
        <taxon>Saccharomycetaceae</taxon>
        <taxon>Arxiozyma</taxon>
    </lineage>
</organism>
<gene>
    <name evidence="20" type="ORF">RI543_001561</name>
</gene>
<dbReference type="GO" id="GO:0051010">
    <property type="term" value="F:microtubule plus-end binding"/>
    <property type="evidence" value="ECO:0007669"/>
    <property type="project" value="TreeGrafter"/>
</dbReference>
<accession>A0AAN7WQ38</accession>
<dbReference type="InterPro" id="IPR013965">
    <property type="entry name" value="DASH_Dad3"/>
</dbReference>
<keyword evidence="15" id="KW-0137">Centromere</keyword>
<dbReference type="GO" id="GO:0042729">
    <property type="term" value="C:DASH complex"/>
    <property type="evidence" value="ECO:0007669"/>
    <property type="project" value="InterPro"/>
</dbReference>
<keyword evidence="18" id="KW-0175">Coiled coil</keyword>
<evidence type="ECO:0000256" key="8">
    <source>
        <dbReference type="ARBA" id="ARBA00022701"/>
    </source>
</evidence>
<evidence type="ECO:0000256" key="19">
    <source>
        <dbReference type="SAM" id="MobiDB-lite"/>
    </source>
</evidence>
<evidence type="ECO:0000256" key="5">
    <source>
        <dbReference type="ARBA" id="ARBA00022454"/>
    </source>
</evidence>
<feature type="coiled-coil region" evidence="18">
    <location>
        <begin position="26"/>
        <end position="53"/>
    </location>
</feature>
<reference evidence="21" key="1">
    <citation type="submission" date="2023-07" db="EMBL/GenBank/DDBJ databases">
        <title>A draft genome of Kazachstania heterogenica Y-27499.</title>
        <authorList>
            <person name="Donic C."/>
            <person name="Kralova J.S."/>
            <person name="Fidel L."/>
            <person name="Ben-Dor S."/>
            <person name="Jung S."/>
        </authorList>
    </citation>
    <scope>NUCLEOTIDE SEQUENCE [LARGE SCALE GENOMIC DNA]</scope>
    <source>
        <strain evidence="21">Y27499</strain>
    </source>
</reference>
<feature type="compositionally biased region" description="Low complexity" evidence="19">
    <location>
        <begin position="98"/>
        <end position="111"/>
    </location>
</feature>
<evidence type="ECO:0000256" key="16">
    <source>
        <dbReference type="ARBA" id="ARBA00044179"/>
    </source>
</evidence>
<proteinExistence type="inferred from homology"/>
<dbReference type="Proteomes" id="UP001306508">
    <property type="component" value="Unassembled WGS sequence"/>
</dbReference>
<comment type="subcellular location">
    <subcellularLocation>
        <location evidence="3">Chromosome</location>
        <location evidence="3">Centromere</location>
        <location evidence="3">Kinetochore</location>
    </subcellularLocation>
    <subcellularLocation>
        <location evidence="2">Cytoplasm</location>
        <location evidence="2">Cytoskeleton</location>
        <location evidence="2">Spindle</location>
    </subcellularLocation>
    <subcellularLocation>
        <location evidence="1">Nucleus</location>
    </subcellularLocation>
</comment>
<comment type="caution">
    <text evidence="20">The sequence shown here is derived from an EMBL/GenBank/DDBJ whole genome shotgun (WGS) entry which is preliminary data.</text>
</comment>
<keyword evidence="8" id="KW-0493">Microtubule</keyword>
<evidence type="ECO:0000256" key="9">
    <source>
        <dbReference type="ARBA" id="ARBA00022776"/>
    </source>
</evidence>
<evidence type="ECO:0000256" key="13">
    <source>
        <dbReference type="ARBA" id="ARBA00023242"/>
    </source>
</evidence>
<evidence type="ECO:0000256" key="1">
    <source>
        <dbReference type="ARBA" id="ARBA00004123"/>
    </source>
</evidence>
<keyword evidence="21" id="KW-1185">Reference proteome</keyword>
<evidence type="ECO:0000256" key="18">
    <source>
        <dbReference type="SAM" id="Coils"/>
    </source>
</evidence>
<evidence type="ECO:0000256" key="3">
    <source>
        <dbReference type="ARBA" id="ARBA00004629"/>
    </source>
</evidence>
<keyword evidence="5" id="KW-0158">Chromosome</keyword>
<keyword evidence="7" id="KW-0132">Cell division</keyword>
<evidence type="ECO:0000256" key="10">
    <source>
        <dbReference type="ARBA" id="ARBA00022829"/>
    </source>
</evidence>
<evidence type="ECO:0000256" key="7">
    <source>
        <dbReference type="ARBA" id="ARBA00022618"/>
    </source>
</evidence>
<dbReference type="GO" id="GO:0051301">
    <property type="term" value="P:cell division"/>
    <property type="evidence" value="ECO:0007669"/>
    <property type="project" value="UniProtKB-KW"/>
</dbReference>
<evidence type="ECO:0000313" key="20">
    <source>
        <dbReference type="EMBL" id="KAK5781167.1"/>
    </source>
</evidence>
<keyword evidence="13" id="KW-0539">Nucleus</keyword>